<dbReference type="GeneID" id="28954163"/>
<evidence type="ECO:0000313" key="3">
    <source>
        <dbReference type="Proteomes" id="UP000009097"/>
    </source>
</evidence>
<accession>A0A0J9VR07</accession>
<dbReference type="Proteomes" id="UP000009097">
    <property type="component" value="Unassembled WGS sequence"/>
</dbReference>
<evidence type="ECO:0000256" key="1">
    <source>
        <dbReference type="SAM" id="MobiDB-lite"/>
    </source>
</evidence>
<protein>
    <submittedName>
        <fullName evidence="2">Uncharacterized protein</fullName>
    </submittedName>
</protein>
<feature type="region of interest" description="Disordered" evidence="1">
    <location>
        <begin position="68"/>
        <end position="93"/>
    </location>
</feature>
<dbReference type="AlphaFoldDB" id="A0A0J9VR07"/>
<reference evidence="2" key="2">
    <citation type="journal article" date="2010" name="Nature">
        <title>Comparative genomics reveals mobile pathogenicity chromosomes in Fusarium.</title>
        <authorList>
            <person name="Ma L.J."/>
            <person name="van der Does H.C."/>
            <person name="Borkovich K.A."/>
            <person name="Coleman J.J."/>
            <person name="Daboussi M.J."/>
            <person name="Di Pietro A."/>
            <person name="Dufresne M."/>
            <person name="Freitag M."/>
            <person name="Grabherr M."/>
            <person name="Henrissat B."/>
            <person name="Houterman P.M."/>
            <person name="Kang S."/>
            <person name="Shim W.B."/>
            <person name="Woloshuk C."/>
            <person name="Xie X."/>
            <person name="Xu J.R."/>
            <person name="Antoniw J."/>
            <person name="Baker S.E."/>
            <person name="Bluhm B.H."/>
            <person name="Breakspear A."/>
            <person name="Brown D.W."/>
            <person name="Butchko R.A."/>
            <person name="Chapman S."/>
            <person name="Coulson R."/>
            <person name="Coutinho P.M."/>
            <person name="Danchin E.G."/>
            <person name="Diener A."/>
            <person name="Gale L.R."/>
            <person name="Gardiner D.M."/>
            <person name="Goff S."/>
            <person name="Hammond-Kosack K.E."/>
            <person name="Hilburn K."/>
            <person name="Hua-Van A."/>
            <person name="Jonkers W."/>
            <person name="Kazan K."/>
            <person name="Kodira C.D."/>
            <person name="Koehrsen M."/>
            <person name="Kumar L."/>
            <person name="Lee Y.H."/>
            <person name="Li L."/>
            <person name="Manners J.M."/>
            <person name="Miranda-Saavedra D."/>
            <person name="Mukherjee M."/>
            <person name="Park G."/>
            <person name="Park J."/>
            <person name="Park S.Y."/>
            <person name="Proctor R.H."/>
            <person name="Regev A."/>
            <person name="Ruiz-Roldan M.C."/>
            <person name="Sain D."/>
            <person name="Sakthikumar S."/>
            <person name="Sykes S."/>
            <person name="Schwartz D.C."/>
            <person name="Turgeon B.G."/>
            <person name="Wapinski I."/>
            <person name="Yoder O."/>
            <person name="Young S."/>
            <person name="Zeng Q."/>
            <person name="Zhou S."/>
            <person name="Galagan J."/>
            <person name="Cuomo C.A."/>
            <person name="Kistler H.C."/>
            <person name="Rep M."/>
        </authorList>
    </citation>
    <scope>NUCLEOTIDE SEQUENCE [LARGE SCALE GENOMIC DNA]</scope>
    <source>
        <strain evidence="2">4287</strain>
    </source>
</reference>
<proteinExistence type="predicted"/>
<reference evidence="2" key="1">
    <citation type="submission" date="2007-04" db="EMBL/GenBank/DDBJ databases">
        <authorList>
            <consortium name="The Broad Institute Genome Sequencing Platform"/>
            <person name="Birren B."/>
            <person name="Lander E."/>
            <person name="Galagan J."/>
            <person name="Nusbaum C."/>
            <person name="Devon K."/>
            <person name="Ma L.-J."/>
            <person name="Jaffe D."/>
            <person name="Butler J."/>
            <person name="Alvarez P."/>
            <person name="Gnerre S."/>
            <person name="Grabherr M."/>
            <person name="Kleber M."/>
            <person name="Mauceli E."/>
            <person name="Brockman W."/>
            <person name="MacCallum I.A."/>
            <person name="Young S."/>
            <person name="LaButti K."/>
            <person name="DeCaprio D."/>
            <person name="Crawford M."/>
            <person name="Koehrsen M."/>
            <person name="Engels R."/>
            <person name="Montgomery P."/>
            <person name="Pearson M."/>
            <person name="Howarth C."/>
            <person name="Larson L."/>
            <person name="White J."/>
            <person name="O'Leary S."/>
            <person name="Kodira C."/>
            <person name="Zeng Q."/>
            <person name="Yandava C."/>
            <person name="Alvarado L."/>
            <person name="Kistler C."/>
            <person name="Shim W.-B."/>
            <person name="Kang S."/>
            <person name="Woloshuk C."/>
        </authorList>
    </citation>
    <scope>NUCLEOTIDE SEQUENCE</scope>
    <source>
        <strain evidence="2">4287</strain>
    </source>
</reference>
<dbReference type="EMBL" id="DS231712">
    <property type="protein sequence ID" value="KNB13333.1"/>
    <property type="molecule type" value="Genomic_DNA"/>
</dbReference>
<dbReference type="OrthoDB" id="4851317at2759"/>
<gene>
    <name evidence="2" type="ORF">FOXG_12865</name>
</gene>
<evidence type="ECO:0000313" key="2">
    <source>
        <dbReference type="EMBL" id="KNB13333.1"/>
    </source>
</evidence>
<organism evidence="2 3">
    <name type="scientific">Fusarium oxysporum f. sp. lycopersici (strain 4287 / CBS 123668 / FGSC 9935 / NRRL 34936)</name>
    <name type="common">Fusarium vascular wilt of tomato</name>
    <dbReference type="NCBI Taxonomy" id="426428"/>
    <lineage>
        <taxon>Eukaryota</taxon>
        <taxon>Fungi</taxon>
        <taxon>Dikarya</taxon>
        <taxon>Ascomycota</taxon>
        <taxon>Pezizomycotina</taxon>
        <taxon>Sordariomycetes</taxon>
        <taxon>Hypocreomycetidae</taxon>
        <taxon>Hypocreales</taxon>
        <taxon>Nectriaceae</taxon>
        <taxon>Fusarium</taxon>
        <taxon>Fusarium oxysporum species complex</taxon>
    </lineage>
</organism>
<dbReference type="KEGG" id="fox:FOXG_12865"/>
<name>A0A0J9VR07_FUSO4</name>
<sequence length="165" mass="18958">MSNSSPVHCRTIEDVPLPYPASKLIITQRLEASQESPFWAWIIVGAFYDRQDNVLWSTEIFAGRLDIDSDSEDESSDTSSVAESYTEETGSSDIFSSYQERSYHHNEALNYQVPPAHRVFPYWSQSPPYAIPPTWDPTTQGQVPGFWQASFDPNVRRWVHTWQPL</sequence>
<dbReference type="RefSeq" id="XP_018251378.1">
    <property type="nucleotide sequence ID" value="XM_018392792.1"/>
</dbReference>
<dbReference type="VEuPathDB" id="FungiDB:FOXG_12865"/>